<dbReference type="InterPro" id="IPR025558">
    <property type="entry name" value="DUF4283"/>
</dbReference>
<dbReference type="Proteomes" id="UP000595140">
    <property type="component" value="Unassembled WGS sequence"/>
</dbReference>
<dbReference type="OrthoDB" id="851886at2759"/>
<feature type="domain" description="DUF4283" evidence="2">
    <location>
        <begin position="101"/>
        <end position="185"/>
    </location>
</feature>
<dbReference type="InterPro" id="IPR040256">
    <property type="entry name" value="At4g02000-like"/>
</dbReference>
<accession>A0A484K9D4</accession>
<evidence type="ECO:0000259" key="2">
    <source>
        <dbReference type="Pfam" id="PF14111"/>
    </source>
</evidence>
<gene>
    <name evidence="3" type="ORF">CCAM_LOCUS568</name>
</gene>
<dbReference type="PANTHER" id="PTHR31286">
    <property type="entry name" value="GLYCINE-RICH CELL WALL STRUCTURAL PROTEIN 1.8-LIKE"/>
    <property type="match status" value="1"/>
</dbReference>
<sequence length="378" mass="43607">MATRKLGKLKNQTNANQAKKDDADTCITPNRSQPTEGLVGKESDQGKNTISCLEETPSPKKKTFADAVGDNMMLNLEFVEGLEINAQKIATMMGDDVIQANGSWDSAIICCILGANPPLEVVKGFVHRISRNYEIDDVILLKEAQFIILFNKKEDKNEVIKRKYYQFDNKPMLVMEWSPGLKFEPNELQDIPIWIQFPSLNIKYWSTSGLSKLGSLIGRPIKRDNATATRTKLEYARIQVEVHAKQEFPKEINYMDEYGRLITQEIVYEWKPSLCNHCKKLGHEEETCKKKNQKPVQRRIVWKRAQEKMQKEEKDISNEGEIEDGNQEAFQNVSGRKAARRSPTTKERRYGDLNKYREFREAQQEGHQPHLHVRCLEC</sequence>
<reference evidence="3 4" key="1">
    <citation type="submission" date="2018-04" db="EMBL/GenBank/DDBJ databases">
        <authorList>
            <person name="Vogel A."/>
        </authorList>
    </citation>
    <scope>NUCLEOTIDE SEQUENCE [LARGE SCALE GENOMIC DNA]</scope>
</reference>
<dbReference type="AlphaFoldDB" id="A0A484K9D4"/>
<name>A0A484K9D4_9ASTE</name>
<dbReference type="PANTHER" id="PTHR31286:SF165">
    <property type="entry name" value="DUF4283 DOMAIN-CONTAINING PROTEIN"/>
    <property type="match status" value="1"/>
</dbReference>
<feature type="compositionally biased region" description="Basic and acidic residues" evidence="1">
    <location>
        <begin position="344"/>
        <end position="354"/>
    </location>
</feature>
<feature type="region of interest" description="Disordered" evidence="1">
    <location>
        <begin position="309"/>
        <end position="354"/>
    </location>
</feature>
<proteinExistence type="predicted"/>
<dbReference type="Pfam" id="PF14111">
    <property type="entry name" value="DUF4283"/>
    <property type="match status" value="1"/>
</dbReference>
<evidence type="ECO:0000256" key="1">
    <source>
        <dbReference type="SAM" id="MobiDB-lite"/>
    </source>
</evidence>
<protein>
    <recommendedName>
        <fullName evidence="2">DUF4283 domain-containing protein</fullName>
    </recommendedName>
</protein>
<evidence type="ECO:0000313" key="4">
    <source>
        <dbReference type="Proteomes" id="UP000595140"/>
    </source>
</evidence>
<dbReference type="EMBL" id="OOIL02000002">
    <property type="protein sequence ID" value="VFQ58792.1"/>
    <property type="molecule type" value="Genomic_DNA"/>
</dbReference>
<evidence type="ECO:0000313" key="3">
    <source>
        <dbReference type="EMBL" id="VFQ58792.1"/>
    </source>
</evidence>
<feature type="region of interest" description="Disordered" evidence="1">
    <location>
        <begin position="1"/>
        <end position="46"/>
    </location>
</feature>
<organism evidence="3 4">
    <name type="scientific">Cuscuta campestris</name>
    <dbReference type="NCBI Taxonomy" id="132261"/>
    <lineage>
        <taxon>Eukaryota</taxon>
        <taxon>Viridiplantae</taxon>
        <taxon>Streptophyta</taxon>
        <taxon>Embryophyta</taxon>
        <taxon>Tracheophyta</taxon>
        <taxon>Spermatophyta</taxon>
        <taxon>Magnoliopsida</taxon>
        <taxon>eudicotyledons</taxon>
        <taxon>Gunneridae</taxon>
        <taxon>Pentapetalae</taxon>
        <taxon>asterids</taxon>
        <taxon>lamiids</taxon>
        <taxon>Solanales</taxon>
        <taxon>Convolvulaceae</taxon>
        <taxon>Cuscuteae</taxon>
        <taxon>Cuscuta</taxon>
        <taxon>Cuscuta subgen. Grammica</taxon>
        <taxon>Cuscuta sect. Cleistogrammica</taxon>
    </lineage>
</organism>
<keyword evidence="4" id="KW-1185">Reference proteome</keyword>